<dbReference type="PROSITE" id="PS00191">
    <property type="entry name" value="CYTOCHROME_B5_1"/>
    <property type="match status" value="1"/>
</dbReference>
<evidence type="ECO:0000313" key="6">
    <source>
        <dbReference type="EMBL" id="MFC3456313.1"/>
    </source>
</evidence>
<dbReference type="InterPro" id="IPR018506">
    <property type="entry name" value="Cyt_B5_heme-BS"/>
</dbReference>
<dbReference type="InterPro" id="IPR036400">
    <property type="entry name" value="Cyt_B5-like_heme/steroid_sf"/>
</dbReference>
<protein>
    <submittedName>
        <fullName evidence="6">Cytochrome b5-like heme/steroid binding domain-containing protein</fullName>
    </submittedName>
</protein>
<accession>A0ABV7PDM7</accession>
<dbReference type="Proteomes" id="UP001595645">
    <property type="component" value="Unassembled WGS sequence"/>
</dbReference>
<dbReference type="SUPFAM" id="SSF55856">
    <property type="entry name" value="Cytochrome b5-like heme/steroid binding domain"/>
    <property type="match status" value="1"/>
</dbReference>
<dbReference type="InterPro" id="IPR001199">
    <property type="entry name" value="Cyt_B5-like_heme/steroid-bd"/>
</dbReference>
<feature type="region of interest" description="Disordered" evidence="4">
    <location>
        <begin position="18"/>
        <end position="41"/>
    </location>
</feature>
<keyword evidence="3" id="KW-0408">Iron</keyword>
<keyword evidence="1" id="KW-0349">Heme</keyword>
<feature type="compositionally biased region" description="Polar residues" evidence="4">
    <location>
        <begin position="18"/>
        <end position="32"/>
    </location>
</feature>
<evidence type="ECO:0000256" key="3">
    <source>
        <dbReference type="ARBA" id="ARBA00023004"/>
    </source>
</evidence>
<dbReference type="EMBL" id="JBHRWK010000160">
    <property type="protein sequence ID" value="MFC3456313.1"/>
    <property type="molecule type" value="Genomic_DNA"/>
</dbReference>
<comment type="caution">
    <text evidence="6">The sequence shown here is derived from an EMBL/GenBank/DDBJ whole genome shotgun (WGS) entry which is preliminary data.</text>
</comment>
<proteinExistence type="predicted"/>
<keyword evidence="7" id="KW-1185">Reference proteome</keyword>
<evidence type="ECO:0000313" key="7">
    <source>
        <dbReference type="Proteomes" id="UP001595645"/>
    </source>
</evidence>
<feature type="domain" description="Cytochrome b5 heme-binding" evidence="5">
    <location>
        <begin position="59"/>
        <end position="137"/>
    </location>
</feature>
<keyword evidence="2" id="KW-0479">Metal-binding</keyword>
<evidence type="ECO:0000256" key="2">
    <source>
        <dbReference type="ARBA" id="ARBA00022723"/>
    </source>
</evidence>
<name>A0ABV7PDM7_9PSEU</name>
<evidence type="ECO:0000259" key="5">
    <source>
        <dbReference type="PROSITE" id="PS50255"/>
    </source>
</evidence>
<sequence length="300" mass="32831">MASIHVVHLCSTIVPNQSDMTRNSVNGNSWSKPQIRDGDTSKYTPGVSVSGIMVGFHMRDKMPVEEVLSRASCTNPILMIDNNVVDLSGFIEHHPGGVAVLLANLGRDASADFQHVPAHSRGGVARKIVQLTVAEADFVSGSRQWGSFGNLLDHVRLMRNAFEVQSDSAREPISELVYVGQLYSQLVADHIRSFLDALSQMADIGTCPQAQKMLDQLFARALARVEYLVNKNDFPLACVIAQHMRKRCSTLLGNMLEIGVSAMGSLRSCPAVDGLPGHVQKMQSTLIEWISEEYARDNDG</sequence>
<gene>
    <name evidence="6" type="ORF">ACFOSH_43420</name>
</gene>
<evidence type="ECO:0000256" key="1">
    <source>
        <dbReference type="ARBA" id="ARBA00022617"/>
    </source>
</evidence>
<evidence type="ECO:0000256" key="4">
    <source>
        <dbReference type="SAM" id="MobiDB-lite"/>
    </source>
</evidence>
<organism evidence="6 7">
    <name type="scientific">Amycolatopsis speibonae</name>
    <dbReference type="NCBI Taxonomy" id="1450224"/>
    <lineage>
        <taxon>Bacteria</taxon>
        <taxon>Bacillati</taxon>
        <taxon>Actinomycetota</taxon>
        <taxon>Actinomycetes</taxon>
        <taxon>Pseudonocardiales</taxon>
        <taxon>Pseudonocardiaceae</taxon>
        <taxon>Amycolatopsis</taxon>
    </lineage>
</organism>
<reference evidence="7" key="1">
    <citation type="journal article" date="2019" name="Int. J. Syst. Evol. Microbiol.">
        <title>The Global Catalogue of Microorganisms (GCM) 10K type strain sequencing project: providing services to taxonomists for standard genome sequencing and annotation.</title>
        <authorList>
            <consortium name="The Broad Institute Genomics Platform"/>
            <consortium name="The Broad Institute Genome Sequencing Center for Infectious Disease"/>
            <person name="Wu L."/>
            <person name="Ma J."/>
        </authorList>
    </citation>
    <scope>NUCLEOTIDE SEQUENCE [LARGE SCALE GENOMIC DNA]</scope>
    <source>
        <strain evidence="7">CGMCC 4.7676</strain>
    </source>
</reference>
<dbReference type="Gene3D" id="3.10.120.10">
    <property type="entry name" value="Cytochrome b5-like heme/steroid binding domain"/>
    <property type="match status" value="1"/>
</dbReference>
<dbReference type="RefSeq" id="WP_378247554.1">
    <property type="nucleotide sequence ID" value="NZ_JBHRWK010000160.1"/>
</dbReference>
<dbReference type="PROSITE" id="PS50255">
    <property type="entry name" value="CYTOCHROME_B5_2"/>
    <property type="match status" value="1"/>
</dbReference>
<dbReference type="Pfam" id="PF00173">
    <property type="entry name" value="Cyt-b5"/>
    <property type="match status" value="1"/>
</dbReference>